<dbReference type="AlphaFoldDB" id="A0A0F7VAH9"/>
<feature type="domain" description="PPM-type phosphatase" evidence="2">
    <location>
        <begin position="125"/>
        <end position="484"/>
    </location>
</feature>
<dbReference type="Pfam" id="PF00481">
    <property type="entry name" value="PP2C"/>
    <property type="match status" value="1"/>
</dbReference>
<dbReference type="Gene3D" id="3.60.40.10">
    <property type="entry name" value="PPM-type phosphatase domain"/>
    <property type="match status" value="1"/>
</dbReference>
<dbReference type="InterPro" id="IPR001932">
    <property type="entry name" value="PPM-type_phosphatase-like_dom"/>
</dbReference>
<dbReference type="GO" id="GO:0005739">
    <property type="term" value="C:mitochondrion"/>
    <property type="evidence" value="ECO:0007669"/>
    <property type="project" value="TreeGrafter"/>
</dbReference>
<evidence type="ECO:0000313" key="4">
    <source>
        <dbReference type="Proteomes" id="UP000042958"/>
    </source>
</evidence>
<accession>A0A0F7VAH9</accession>
<feature type="region of interest" description="Disordered" evidence="1">
    <location>
        <begin position="72"/>
        <end position="92"/>
    </location>
</feature>
<gene>
    <name evidence="3" type="ORF">PMG11_03615</name>
</gene>
<dbReference type="PANTHER" id="PTHR13832:SF792">
    <property type="entry name" value="GM14286P"/>
    <property type="match status" value="1"/>
</dbReference>
<keyword evidence="4" id="KW-1185">Reference proteome</keyword>
<organism evidence="3 4">
    <name type="scientific">Penicillium brasilianum</name>
    <dbReference type="NCBI Taxonomy" id="104259"/>
    <lineage>
        <taxon>Eukaryota</taxon>
        <taxon>Fungi</taxon>
        <taxon>Dikarya</taxon>
        <taxon>Ascomycota</taxon>
        <taxon>Pezizomycotina</taxon>
        <taxon>Eurotiomycetes</taxon>
        <taxon>Eurotiomycetidae</taxon>
        <taxon>Eurotiales</taxon>
        <taxon>Aspergillaceae</taxon>
        <taxon>Penicillium</taxon>
    </lineage>
</organism>
<dbReference type="EMBL" id="CDHK01000003">
    <property type="protein sequence ID" value="CEO58923.1"/>
    <property type="molecule type" value="Genomic_DNA"/>
</dbReference>
<dbReference type="PROSITE" id="PS51746">
    <property type="entry name" value="PPM_2"/>
    <property type="match status" value="1"/>
</dbReference>
<name>A0A0F7VAH9_PENBI</name>
<dbReference type="CDD" id="cd00143">
    <property type="entry name" value="PP2Cc"/>
    <property type="match status" value="1"/>
</dbReference>
<reference evidence="4" key="1">
    <citation type="journal article" date="2015" name="Genome Announc.">
        <title>Draft genome sequence of the fungus Penicillium brasilianum MG11.</title>
        <authorList>
            <person name="Horn F."/>
            <person name="Linde J."/>
            <person name="Mattern D.J."/>
            <person name="Walther G."/>
            <person name="Guthke R."/>
            <person name="Brakhage A.A."/>
            <person name="Valiante V."/>
        </authorList>
    </citation>
    <scope>NUCLEOTIDE SEQUENCE [LARGE SCALE GENOMIC DNA]</scope>
    <source>
        <strain evidence="4">MG11</strain>
    </source>
</reference>
<evidence type="ECO:0000313" key="3">
    <source>
        <dbReference type="EMBL" id="CEO58923.1"/>
    </source>
</evidence>
<evidence type="ECO:0000259" key="2">
    <source>
        <dbReference type="PROSITE" id="PS51746"/>
    </source>
</evidence>
<dbReference type="InterPro" id="IPR036457">
    <property type="entry name" value="PPM-type-like_dom_sf"/>
</dbReference>
<dbReference type="GO" id="GO:0004741">
    <property type="term" value="F:[pyruvate dehydrogenase (acetyl-transferring)]-phosphatase activity"/>
    <property type="evidence" value="ECO:0007669"/>
    <property type="project" value="TreeGrafter"/>
</dbReference>
<protein>
    <recommendedName>
        <fullName evidence="2">PPM-type phosphatase domain-containing protein</fullName>
    </recommendedName>
</protein>
<dbReference type="SMART" id="SM00332">
    <property type="entry name" value="PP2Cc"/>
    <property type="match status" value="1"/>
</dbReference>
<dbReference type="InterPro" id="IPR015655">
    <property type="entry name" value="PP2C"/>
</dbReference>
<dbReference type="OrthoDB" id="420076at2759"/>
<dbReference type="SUPFAM" id="SSF81606">
    <property type="entry name" value="PP2C-like"/>
    <property type="match status" value="1"/>
</dbReference>
<dbReference type="STRING" id="104259.A0A0F7VAH9"/>
<dbReference type="PANTHER" id="PTHR13832">
    <property type="entry name" value="PROTEIN PHOSPHATASE 2C"/>
    <property type="match status" value="1"/>
</dbReference>
<proteinExistence type="predicted"/>
<evidence type="ECO:0000256" key="1">
    <source>
        <dbReference type="SAM" id="MobiDB-lite"/>
    </source>
</evidence>
<sequence length="498" mass="55792">MMLWGMARTRLRVTTSSTLWARTKNIYSTKGARYSSGSRSYPNPMRSIVIASVISTPALWWLVNAKDDVTRDDAPHLESPPAEHWTVEPGPSEDQVTRIISQGAYSHLVRNVDGVIRYDGAQLPSNSPCEDHFTHGKFPSPWNEDNTWMTWGVFDGHAGAQTAELLKTELMPFVRHSLSQVKPLSDQESYSNELIQRAIANAFLNLDDSIIKTALETSQSQCSLPEKVKKLAPAYSGSCALLSLYDPTTSTLHVACTGDSRAVLGQKGPDGKWNAKPLSVDQTGKNEEEIARLYKEHPGEEDIVKNGRVLGIMVSRAFGDARWKWSLEFQQDMQRKFFGPSPLTPRYPVRTPPYLTAEPVVTSTKLNTGKPAFLIMATDGLWDVLSNQQAVELVGKWLERGAEKQRSSNPDPGREMSDFSEFANEEDWKFEEKRTTVQDDNVAVHLVRNSLGGNHHELVAGRLAYDSPSSRRVRDDITVQVVFFDAPELKWDKPLKFS</sequence>
<dbReference type="Proteomes" id="UP000042958">
    <property type="component" value="Unassembled WGS sequence"/>
</dbReference>